<dbReference type="EMBL" id="JBHGCJ010000013">
    <property type="protein sequence ID" value="MFG6110651.1"/>
    <property type="molecule type" value="Genomic_DNA"/>
</dbReference>
<evidence type="ECO:0000313" key="2">
    <source>
        <dbReference type="Proteomes" id="UP001605261"/>
    </source>
</evidence>
<accession>A0ABW7D1H3</accession>
<keyword evidence="2" id="KW-1185">Reference proteome</keyword>
<protein>
    <submittedName>
        <fullName evidence="1">Uncharacterized protein</fullName>
    </submittedName>
</protein>
<proteinExistence type="predicted"/>
<evidence type="ECO:0000313" key="1">
    <source>
        <dbReference type="EMBL" id="MFG6110651.1"/>
    </source>
</evidence>
<reference evidence="1 2" key="1">
    <citation type="submission" date="2024-09" db="EMBL/GenBank/DDBJ databases">
        <authorList>
            <consortium name="All-Russian atlas of soil microorganisms"/>
            <consortium name="as a basis for the search for new antimicrobial producers and enzymes with unique properties"/>
            <person name="Sokolova E.A."/>
            <person name="Voronina E.N."/>
        </authorList>
    </citation>
    <scope>NUCLEOTIDE SEQUENCE [LARGE SCALE GENOMIC DNA]</scope>
    <source>
        <strain evidence="1 2">AF-22b-331.1</strain>
    </source>
</reference>
<sequence>MELVMPVVWLAVVAFAVAGCGGEWRICRDAEQMNPGDVHMLPKVERALVEAVAKQGDLESARRLIAHYEVLPRSDDLAGT</sequence>
<organism evidence="1 2">
    <name type="scientific">Stenotrophomonas nematodicola</name>
    <dbReference type="NCBI Taxonomy" id="2656746"/>
    <lineage>
        <taxon>Bacteria</taxon>
        <taxon>Pseudomonadati</taxon>
        <taxon>Pseudomonadota</taxon>
        <taxon>Gammaproteobacteria</taxon>
        <taxon>Lysobacterales</taxon>
        <taxon>Lysobacteraceae</taxon>
        <taxon>Stenotrophomonas</taxon>
    </lineage>
</organism>
<comment type="caution">
    <text evidence="1">The sequence shown here is derived from an EMBL/GenBank/DDBJ whole genome shotgun (WGS) entry which is preliminary data.</text>
</comment>
<gene>
    <name evidence="1" type="ORF">ACEU0G_000529</name>
</gene>
<dbReference type="Proteomes" id="UP001605261">
    <property type="component" value="Unassembled WGS sequence"/>
</dbReference>
<dbReference type="RefSeq" id="WP_394164200.1">
    <property type="nucleotide sequence ID" value="NZ_JBHGCJ010000013.1"/>
</dbReference>
<name>A0ABW7D1H3_9GAMM</name>